<dbReference type="Gene3D" id="3.30.710.10">
    <property type="entry name" value="Potassium Channel Kv1.1, Chain A"/>
    <property type="match status" value="1"/>
</dbReference>
<keyword evidence="3" id="KW-1185">Reference proteome</keyword>
<dbReference type="AlphaFoldDB" id="A0A915D0R2"/>
<dbReference type="InterPro" id="IPR000210">
    <property type="entry name" value="BTB/POZ_dom"/>
</dbReference>
<dbReference type="PANTHER" id="PTHR22744">
    <property type="entry name" value="HELIX LOOP HELIX PROTEIN 21-RELATED"/>
    <property type="match status" value="1"/>
</dbReference>
<name>A0A915D0R2_9BILA</name>
<evidence type="ECO:0000313" key="3">
    <source>
        <dbReference type="Proteomes" id="UP000887574"/>
    </source>
</evidence>
<feature type="domain" description="BTB" evidence="2">
    <location>
        <begin position="169"/>
        <end position="245"/>
    </location>
</feature>
<organism evidence="3 4">
    <name type="scientific">Ditylenchus dipsaci</name>
    <dbReference type="NCBI Taxonomy" id="166011"/>
    <lineage>
        <taxon>Eukaryota</taxon>
        <taxon>Metazoa</taxon>
        <taxon>Ecdysozoa</taxon>
        <taxon>Nematoda</taxon>
        <taxon>Chromadorea</taxon>
        <taxon>Rhabditida</taxon>
        <taxon>Tylenchina</taxon>
        <taxon>Tylenchomorpha</taxon>
        <taxon>Sphaerularioidea</taxon>
        <taxon>Anguinidae</taxon>
        <taxon>Anguininae</taxon>
        <taxon>Ditylenchus</taxon>
    </lineage>
</organism>
<dbReference type="PROSITE" id="PS50097">
    <property type="entry name" value="BTB"/>
    <property type="match status" value="1"/>
</dbReference>
<feature type="compositionally biased region" description="Basic and acidic residues" evidence="1">
    <location>
        <begin position="12"/>
        <end position="21"/>
    </location>
</feature>
<proteinExistence type="predicted"/>
<dbReference type="SMART" id="SM00225">
    <property type="entry name" value="BTB"/>
    <property type="match status" value="1"/>
</dbReference>
<reference evidence="4" key="1">
    <citation type="submission" date="2022-11" db="UniProtKB">
        <authorList>
            <consortium name="WormBaseParasite"/>
        </authorList>
    </citation>
    <scope>IDENTIFICATION</scope>
</reference>
<dbReference type="CDD" id="cd18186">
    <property type="entry name" value="BTB_POZ_ZBTB_KLHL-like"/>
    <property type="match status" value="1"/>
</dbReference>
<dbReference type="InterPro" id="IPR008974">
    <property type="entry name" value="TRAF-like"/>
</dbReference>
<feature type="compositionally biased region" description="Polar residues" evidence="1">
    <location>
        <begin position="1"/>
        <end position="11"/>
    </location>
</feature>
<dbReference type="InterPro" id="IPR002083">
    <property type="entry name" value="MATH/TRAF_dom"/>
</dbReference>
<feature type="region of interest" description="Disordered" evidence="1">
    <location>
        <begin position="1"/>
        <end position="21"/>
    </location>
</feature>
<evidence type="ECO:0000256" key="1">
    <source>
        <dbReference type="SAM" id="MobiDB-lite"/>
    </source>
</evidence>
<accession>A0A915D0R2</accession>
<evidence type="ECO:0000259" key="2">
    <source>
        <dbReference type="PROSITE" id="PS50097"/>
    </source>
</evidence>
<dbReference type="SUPFAM" id="SSF49599">
    <property type="entry name" value="TRAF domain-like"/>
    <property type="match status" value="1"/>
</dbReference>
<protein>
    <submittedName>
        <fullName evidence="4">BTB domain-containing protein</fullName>
    </submittedName>
</protein>
<dbReference type="Gene3D" id="2.60.210.10">
    <property type="entry name" value="Apoptosis, Tumor Necrosis Factor Receptor Associated Protein 2, Chain A"/>
    <property type="match status" value="1"/>
</dbReference>
<sequence>MGANNSALNHNQTKEIEASKSKDGSNLVKMLWNINDKRDRSFEGQLVSIGDAKWYLGIWKSRENISVYLNCVRESAGQVCDTKYSIFFRSEKSVLFRIKGKHCFKGDRLSTNVSHINLTTWSFLFDRDNGFVDANGNVEICAEVNVRGFTPKRISEKVNHFSSSTPFYTDCVLILGEKEVHINKGLLSVYSPVFNNIFNSEEFQLEKNAEGTFSEELKSALEGISRSQFVQLLTVIYPSREPITDSNVEVLLKLASRFEMKDVLQHCVCHLTSWRTGFTVAKKLHLAQEYGLEDLKEMCIDRYHTLDDLKQLENNEIYKFLDKDIKIKLFERILKK</sequence>
<dbReference type="Pfam" id="PF00651">
    <property type="entry name" value="BTB"/>
    <property type="match status" value="1"/>
</dbReference>
<evidence type="ECO:0000313" key="4">
    <source>
        <dbReference type="WBParaSite" id="jg14324.2"/>
    </source>
</evidence>
<dbReference type="PANTHER" id="PTHR22744:SF14">
    <property type="entry name" value="BTB DOMAIN-CONTAINING PROTEIN-RELATED"/>
    <property type="match status" value="1"/>
</dbReference>
<dbReference type="InterPro" id="IPR011333">
    <property type="entry name" value="SKP1/BTB/POZ_sf"/>
</dbReference>
<dbReference type="Pfam" id="PF00917">
    <property type="entry name" value="MATH"/>
    <property type="match status" value="1"/>
</dbReference>
<dbReference type="SUPFAM" id="SSF54695">
    <property type="entry name" value="POZ domain"/>
    <property type="match status" value="1"/>
</dbReference>
<dbReference type="Proteomes" id="UP000887574">
    <property type="component" value="Unplaced"/>
</dbReference>
<dbReference type="WBParaSite" id="jg14324.2">
    <property type="protein sequence ID" value="jg14324.2"/>
    <property type="gene ID" value="jg14324"/>
</dbReference>